<sequence length="286" mass="31862">MKIIMLVENVVYAGGLSAEHGLSLYIEHGGHRFLFDTGQGDRFLKNAQALGVDIEKVEALIVSHGHYDHAGGLKAFCRANTSAKIFIKEGFFEPKYNKDKKFIGIPYDKELFEDRLQRVSHPKEIFPGVHLMTGIPLANVWDTHFDNLFVMRNGDLEPDRFADEQFLVIEEEDAISVISGCSHRGITNIVRAAAEAFADRSARHSAGPLAQGDSPGQGPKFRLVLGGFHLNNADGELADRVIHTLDEFHIERLGCCHCTGIENYARIKSVFGQRAFYSWTGTELAF</sequence>
<dbReference type="InterPro" id="IPR036866">
    <property type="entry name" value="RibonucZ/Hydroxyglut_hydro"/>
</dbReference>
<dbReference type="PANTHER" id="PTHR13754:SF13">
    <property type="entry name" value="METALLO-BETA-LACTAMASE SUPERFAMILY PROTEIN (AFU_ORTHOLOGUE AFUA_3G07630)"/>
    <property type="match status" value="1"/>
</dbReference>
<dbReference type="GO" id="GO:0016740">
    <property type="term" value="F:transferase activity"/>
    <property type="evidence" value="ECO:0007669"/>
    <property type="project" value="TreeGrafter"/>
</dbReference>
<dbReference type="SMART" id="SM00849">
    <property type="entry name" value="Lactamase_B"/>
    <property type="match status" value="1"/>
</dbReference>
<feature type="domain" description="Metallo-beta-lactamase" evidence="1">
    <location>
        <begin position="20"/>
        <end position="183"/>
    </location>
</feature>
<organism evidence="2">
    <name type="scientific">uncultured spirochete</name>
    <dbReference type="NCBI Taxonomy" id="156406"/>
    <lineage>
        <taxon>Bacteria</taxon>
        <taxon>Pseudomonadati</taxon>
        <taxon>Spirochaetota</taxon>
        <taxon>Spirochaetia</taxon>
        <taxon>Spirochaetales</taxon>
        <taxon>environmental samples</taxon>
    </lineage>
</organism>
<proteinExistence type="predicted"/>
<dbReference type="AlphaFoldDB" id="A0A3P3XT16"/>
<evidence type="ECO:0000259" key="1">
    <source>
        <dbReference type="SMART" id="SM00849"/>
    </source>
</evidence>
<name>A0A3P3XT16_9SPIR</name>
<protein>
    <submittedName>
        <fullName evidence="2">Metallo-beta-lactamase domain protein</fullName>
    </submittedName>
</protein>
<dbReference type="Gene3D" id="3.60.15.10">
    <property type="entry name" value="Ribonuclease Z/Hydroxyacylglutathione hydrolase-like"/>
    <property type="match status" value="1"/>
</dbReference>
<reference evidence="2" key="1">
    <citation type="submission" date="2017-02" db="EMBL/GenBank/DDBJ databases">
        <authorList>
            <person name="Regsiter A."/>
            <person name="William W."/>
        </authorList>
    </citation>
    <scope>NUCLEOTIDE SEQUENCE</scope>
    <source>
        <strain evidence="2">BdmA 4</strain>
    </source>
</reference>
<evidence type="ECO:0000313" key="2">
    <source>
        <dbReference type="EMBL" id="SLM19425.1"/>
    </source>
</evidence>
<dbReference type="InterPro" id="IPR001279">
    <property type="entry name" value="Metallo-B-lactamas"/>
</dbReference>
<dbReference type="InterPro" id="IPR052926">
    <property type="entry name" value="Metallo-beta-lactamase_dom"/>
</dbReference>
<gene>
    <name evidence="2" type="ORF">SPIRO4BDMA_50940</name>
</gene>
<dbReference type="Pfam" id="PF00753">
    <property type="entry name" value="Lactamase_B"/>
    <property type="match status" value="1"/>
</dbReference>
<dbReference type="InterPro" id="IPR041712">
    <property type="entry name" value="DHPS-like_MBL-fold"/>
</dbReference>
<dbReference type="PANTHER" id="PTHR13754">
    <property type="entry name" value="METALLO-BETA-LACTAMASE SUPERFAMILY PROTEIN"/>
    <property type="match status" value="1"/>
</dbReference>
<accession>A0A3P3XT16</accession>
<dbReference type="CDD" id="cd07713">
    <property type="entry name" value="DHPS-like_MBL-fold"/>
    <property type="match status" value="1"/>
</dbReference>
<dbReference type="SUPFAM" id="SSF56281">
    <property type="entry name" value="Metallo-hydrolase/oxidoreductase"/>
    <property type="match status" value="1"/>
</dbReference>
<dbReference type="EMBL" id="FWDO01000005">
    <property type="protein sequence ID" value="SLM19425.1"/>
    <property type="molecule type" value="Genomic_DNA"/>
</dbReference>